<proteinExistence type="predicted"/>
<keyword evidence="2" id="KW-1185">Reference proteome</keyword>
<dbReference type="EMBL" id="FOSB01000001">
    <property type="protein sequence ID" value="SFJ30542.1"/>
    <property type="molecule type" value="Genomic_DNA"/>
</dbReference>
<dbReference type="AlphaFoldDB" id="A0A1I3QAG6"/>
<dbReference type="Proteomes" id="UP000183557">
    <property type="component" value="Unassembled WGS sequence"/>
</dbReference>
<evidence type="ECO:0000313" key="1">
    <source>
        <dbReference type="EMBL" id="SFJ30542.1"/>
    </source>
</evidence>
<protein>
    <submittedName>
        <fullName evidence="1">Uncharacterized protein</fullName>
    </submittedName>
</protein>
<name>A0A1I3QAG6_HALDA</name>
<reference evidence="2" key="1">
    <citation type="submission" date="2016-10" db="EMBL/GenBank/DDBJ databases">
        <authorList>
            <person name="Varghese N."/>
            <person name="Submissions S."/>
        </authorList>
    </citation>
    <scope>NUCLEOTIDE SEQUENCE [LARGE SCALE GENOMIC DNA]</scope>
    <source>
        <strain evidence="2">CGMCC 1.3704</strain>
    </source>
</reference>
<accession>A0A1I3QAG6</accession>
<organism evidence="1 2">
    <name type="scientific">Halobacillus dabanensis</name>
    <dbReference type="NCBI Taxonomy" id="240302"/>
    <lineage>
        <taxon>Bacteria</taxon>
        <taxon>Bacillati</taxon>
        <taxon>Bacillota</taxon>
        <taxon>Bacilli</taxon>
        <taxon>Bacillales</taxon>
        <taxon>Bacillaceae</taxon>
        <taxon>Halobacillus</taxon>
    </lineage>
</organism>
<gene>
    <name evidence="1" type="ORF">SAMN04487936_101608</name>
</gene>
<evidence type="ECO:0000313" key="2">
    <source>
        <dbReference type="Proteomes" id="UP000183557"/>
    </source>
</evidence>
<sequence length="55" mass="6545">MCKPFSENMYLDEGAMPFNHDFVLEYAPLFSFFRKIIVIKQEKRPPLSSVTEEWS</sequence>